<keyword evidence="2 5" id="KW-0808">Transferase</keyword>
<dbReference type="EMBL" id="ALQA01000049">
    <property type="protein sequence ID" value="EJZ06957.1"/>
    <property type="molecule type" value="Genomic_DNA"/>
</dbReference>
<comment type="caution">
    <text evidence="5">The sequence shown here is derived from an EMBL/GenBank/DDBJ whole genome shotgun (WGS) entry which is preliminary data.</text>
</comment>
<keyword evidence="1" id="KW-0328">Glycosyltransferase</keyword>
<dbReference type="HOGENOM" id="CLU_009583_2_1_11"/>
<reference evidence="5 6" key="1">
    <citation type="journal article" date="2012" name="J. Bacteriol.">
        <title>Complete Genome Sequence of Mycobacterium vaccae Type Strain ATCC 25954.</title>
        <authorList>
            <person name="Ho Y.S."/>
            <person name="Adroub S.A."/>
            <person name="Abadi M."/>
            <person name="Al Alwan B."/>
            <person name="Alkhateeb R."/>
            <person name="Gao G."/>
            <person name="Ragab A."/>
            <person name="Ali S."/>
            <person name="van Soolingen D."/>
            <person name="Bitter W."/>
            <person name="Pain A."/>
            <person name="Abdallah A.M."/>
        </authorList>
    </citation>
    <scope>NUCLEOTIDE SEQUENCE [LARGE SCALE GENOMIC DNA]</scope>
    <source>
        <strain evidence="5 6">ATCC 25954</strain>
    </source>
</reference>
<accession>K0UIF1</accession>
<sequence length="329" mass="35444">MEAVDGYMVERHQLPIGGVLDVPSLPAVRAAAQTGRFDVVWVHSYHTPLAWLVAERTATPVVFTPHYHGVGHTPLRQALHSIYRPVGRRLMAASKRVVAVTDAEASLLLRDFAQELPDRKLTVVPTAVPDPIRARQPFPGTANVVLTVARQEPYKRTDLLIRAIAQLSPRNVPAHLVVVGEGSGLGAYRQLAVDLGVSSVVTFTGSVDDETLARWWASASMYASASQQEAYGIGMAQALVAGLPVVAADIPAHRELVRRAGSGAATRLCNITDADDETAARFAGAIADLLPSRSSRSERARRCMLPSSAQMVGQLLEILTEASDMVRRP</sequence>
<dbReference type="InterPro" id="IPR028098">
    <property type="entry name" value="Glyco_trans_4-like_N"/>
</dbReference>
<gene>
    <name evidence="5" type="ORF">MVAC_20053</name>
</gene>
<feature type="domain" description="Glycosyltransferase subfamily 4-like N-terminal" evidence="4">
    <location>
        <begin position="20"/>
        <end position="128"/>
    </location>
</feature>
<dbReference type="CDD" id="cd03801">
    <property type="entry name" value="GT4_PimA-like"/>
    <property type="match status" value="1"/>
</dbReference>
<keyword evidence="6" id="KW-1185">Reference proteome</keyword>
<dbReference type="SUPFAM" id="SSF53756">
    <property type="entry name" value="UDP-Glycosyltransferase/glycogen phosphorylase"/>
    <property type="match status" value="1"/>
</dbReference>
<protein>
    <submittedName>
        <fullName evidence="5">Group 1 glycosyl transferase</fullName>
    </submittedName>
</protein>
<proteinExistence type="predicted"/>
<dbReference type="Pfam" id="PF13439">
    <property type="entry name" value="Glyco_transf_4"/>
    <property type="match status" value="1"/>
</dbReference>
<dbReference type="PANTHER" id="PTHR12526">
    <property type="entry name" value="GLYCOSYLTRANSFERASE"/>
    <property type="match status" value="1"/>
</dbReference>
<dbReference type="eggNOG" id="COG0297">
    <property type="taxonomic scope" value="Bacteria"/>
</dbReference>
<feature type="domain" description="Glycosyl transferase family 1" evidence="3">
    <location>
        <begin position="132"/>
        <end position="270"/>
    </location>
</feature>
<dbReference type="Gene3D" id="3.40.50.2000">
    <property type="entry name" value="Glycogen Phosphorylase B"/>
    <property type="match status" value="2"/>
</dbReference>
<dbReference type="PATRIC" id="fig|1194972.3.peg.3994"/>
<dbReference type="AlphaFoldDB" id="K0UIF1"/>
<dbReference type="GO" id="GO:0016757">
    <property type="term" value="F:glycosyltransferase activity"/>
    <property type="evidence" value="ECO:0007669"/>
    <property type="project" value="UniProtKB-KW"/>
</dbReference>
<evidence type="ECO:0000259" key="4">
    <source>
        <dbReference type="Pfam" id="PF13439"/>
    </source>
</evidence>
<evidence type="ECO:0000259" key="3">
    <source>
        <dbReference type="Pfam" id="PF00534"/>
    </source>
</evidence>
<evidence type="ECO:0000313" key="6">
    <source>
        <dbReference type="Proteomes" id="UP000006072"/>
    </source>
</evidence>
<name>K0UIF1_MYCVA</name>
<organism evidence="5 6">
    <name type="scientific">Mycolicibacterium vaccae ATCC 25954</name>
    <dbReference type="NCBI Taxonomy" id="1194972"/>
    <lineage>
        <taxon>Bacteria</taxon>
        <taxon>Bacillati</taxon>
        <taxon>Actinomycetota</taxon>
        <taxon>Actinomycetes</taxon>
        <taxon>Mycobacteriales</taxon>
        <taxon>Mycobacteriaceae</taxon>
        <taxon>Mycolicibacterium</taxon>
    </lineage>
</organism>
<evidence type="ECO:0000256" key="1">
    <source>
        <dbReference type="ARBA" id="ARBA00022676"/>
    </source>
</evidence>
<dbReference type="InterPro" id="IPR001296">
    <property type="entry name" value="Glyco_trans_1"/>
</dbReference>
<dbReference type="Pfam" id="PF00534">
    <property type="entry name" value="Glycos_transf_1"/>
    <property type="match status" value="1"/>
</dbReference>
<dbReference type="Proteomes" id="UP000006072">
    <property type="component" value="Unassembled WGS sequence"/>
</dbReference>
<evidence type="ECO:0000256" key="2">
    <source>
        <dbReference type="ARBA" id="ARBA00022679"/>
    </source>
</evidence>
<evidence type="ECO:0000313" key="5">
    <source>
        <dbReference type="EMBL" id="EJZ06957.1"/>
    </source>
</evidence>